<organism evidence="1 2">
    <name type="scientific">Noviherbaspirillum autotrophicum</name>
    <dbReference type="NCBI Taxonomy" id="709839"/>
    <lineage>
        <taxon>Bacteria</taxon>
        <taxon>Pseudomonadati</taxon>
        <taxon>Pseudomonadota</taxon>
        <taxon>Betaproteobacteria</taxon>
        <taxon>Burkholderiales</taxon>
        <taxon>Oxalobacteraceae</taxon>
        <taxon>Noviherbaspirillum</taxon>
    </lineage>
</organism>
<name>A0A0C1Y8M1_9BURK</name>
<dbReference type="RefSeq" id="WP_040041912.1">
    <property type="nucleotide sequence ID" value="NZ_JWJG01000028.1"/>
</dbReference>
<protein>
    <submittedName>
        <fullName evidence="1">Uncharacterized protein</fullName>
    </submittedName>
</protein>
<dbReference type="Proteomes" id="UP000031572">
    <property type="component" value="Unassembled WGS sequence"/>
</dbReference>
<sequence length="174" mass="19217">MAKTVENALQVNILKISKAARSTPSGCMKIEWVCGGSVVVGIVMLADHTVTILVGGSVYQAPISRREFRKDRYLAHIQCLACGRKCFSLFVDGAHLKCRRCAGLIYECQRGHAPERAMIKAQKILARLGGLAGYEVPARPVGMWRRTYLRHLHQLVTAREAAFGRLSAGHSNRD</sequence>
<comment type="caution">
    <text evidence="1">The sequence shown here is derived from an EMBL/GenBank/DDBJ whole genome shotgun (WGS) entry which is preliminary data.</text>
</comment>
<reference evidence="1 2" key="1">
    <citation type="submission" date="2014-12" db="EMBL/GenBank/DDBJ databases">
        <title>Denitrispirillum autotrophicum gen. nov., sp. nov., Denitrifying, Facultatively Autotrophic Bacteria Isolated from Rice Paddy Soil.</title>
        <authorList>
            <person name="Ishii S."/>
            <person name="Ashida N."/>
            <person name="Ohno H."/>
            <person name="Otsuka S."/>
            <person name="Yokota A."/>
            <person name="Senoo K."/>
        </authorList>
    </citation>
    <scope>NUCLEOTIDE SEQUENCE [LARGE SCALE GENOMIC DNA]</scope>
    <source>
        <strain evidence="1 2">TSA66</strain>
    </source>
</reference>
<keyword evidence="2" id="KW-1185">Reference proteome</keyword>
<gene>
    <name evidence="1" type="ORF">TSA66_24565</name>
</gene>
<dbReference type="EMBL" id="JWJG01000028">
    <property type="protein sequence ID" value="KIF83283.1"/>
    <property type="molecule type" value="Genomic_DNA"/>
</dbReference>
<dbReference type="OrthoDB" id="5951715at2"/>
<dbReference type="STRING" id="709839.TSA66_24565"/>
<proteinExistence type="predicted"/>
<evidence type="ECO:0000313" key="1">
    <source>
        <dbReference type="EMBL" id="KIF83283.1"/>
    </source>
</evidence>
<evidence type="ECO:0000313" key="2">
    <source>
        <dbReference type="Proteomes" id="UP000031572"/>
    </source>
</evidence>
<dbReference type="AlphaFoldDB" id="A0A0C1Y8M1"/>
<accession>A0A0C1Y8M1</accession>